<dbReference type="InterPro" id="IPR039297">
    <property type="entry name" value="COX7a"/>
</dbReference>
<dbReference type="OrthoDB" id="5511599at2759"/>
<proteinExistence type="predicted"/>
<dbReference type="STRING" id="278944.A0A4Z1HZE6"/>
<organism evidence="6 7">
    <name type="scientific">Botryotinia narcissicola</name>
    <dbReference type="NCBI Taxonomy" id="278944"/>
    <lineage>
        <taxon>Eukaryota</taxon>
        <taxon>Fungi</taxon>
        <taxon>Dikarya</taxon>
        <taxon>Ascomycota</taxon>
        <taxon>Pezizomycotina</taxon>
        <taxon>Leotiomycetes</taxon>
        <taxon>Helotiales</taxon>
        <taxon>Sclerotiniaceae</taxon>
        <taxon>Botryotinia</taxon>
    </lineage>
</organism>
<feature type="transmembrane region" description="Helical" evidence="5">
    <location>
        <begin position="53"/>
        <end position="73"/>
    </location>
</feature>
<evidence type="ECO:0000313" key="6">
    <source>
        <dbReference type="EMBL" id="TGO54466.1"/>
    </source>
</evidence>
<dbReference type="Proteomes" id="UP000297452">
    <property type="component" value="Unassembled WGS sequence"/>
</dbReference>
<evidence type="ECO:0000256" key="5">
    <source>
        <dbReference type="SAM" id="Phobius"/>
    </source>
</evidence>
<keyword evidence="4 5" id="KW-0472">Membrane</keyword>
<gene>
    <name evidence="6" type="ORF">BOTNAR_0267g00080</name>
</gene>
<comment type="subcellular location">
    <subcellularLocation>
        <location evidence="1">Mitochondrion inner membrane</location>
    </subcellularLocation>
</comment>
<accession>A0A4Z1HZE6</accession>
<dbReference type="Pfam" id="PF02238">
    <property type="entry name" value="COX7a"/>
    <property type="match status" value="1"/>
</dbReference>
<evidence type="ECO:0000256" key="1">
    <source>
        <dbReference type="ARBA" id="ARBA00004273"/>
    </source>
</evidence>
<keyword evidence="5" id="KW-1133">Transmembrane helix</keyword>
<keyword evidence="7" id="KW-1185">Reference proteome</keyword>
<keyword evidence="3" id="KW-0496">Mitochondrion</keyword>
<protein>
    <submittedName>
        <fullName evidence="6">Uncharacterized protein</fullName>
    </submittedName>
</protein>
<keyword evidence="2" id="KW-0999">Mitochondrion inner membrane</keyword>
<name>A0A4Z1HZE6_9HELO</name>
<keyword evidence="5" id="KW-0812">Transmembrane</keyword>
<evidence type="ECO:0000256" key="2">
    <source>
        <dbReference type="ARBA" id="ARBA00022792"/>
    </source>
</evidence>
<dbReference type="GO" id="GO:0005743">
    <property type="term" value="C:mitochondrial inner membrane"/>
    <property type="evidence" value="ECO:0007669"/>
    <property type="project" value="UniProtKB-SubCell"/>
</dbReference>
<evidence type="ECO:0000256" key="4">
    <source>
        <dbReference type="ARBA" id="ARBA00023136"/>
    </source>
</evidence>
<reference evidence="6 7" key="1">
    <citation type="submission" date="2017-12" db="EMBL/GenBank/DDBJ databases">
        <title>Comparative genomics of Botrytis spp.</title>
        <authorList>
            <person name="Valero-Jimenez C.A."/>
            <person name="Tapia P."/>
            <person name="Veloso J."/>
            <person name="Silva-Moreno E."/>
            <person name="Staats M."/>
            <person name="Valdes J.H."/>
            <person name="Van Kan J.A.L."/>
        </authorList>
    </citation>
    <scope>NUCLEOTIDE SEQUENCE [LARGE SCALE GENOMIC DNA]</scope>
    <source>
        <strain evidence="6 7">MUCL2120</strain>
    </source>
</reference>
<sequence length="87" mass="10243">MAGKVMILSLYRTAAYVESYKLRENRVPYYQALFQEGAKKHIRQWNQTSRSKIMLYPYYVALWGGFAGSMYMMSRMVLGHKTWFGKG</sequence>
<evidence type="ECO:0000313" key="7">
    <source>
        <dbReference type="Proteomes" id="UP000297452"/>
    </source>
</evidence>
<dbReference type="AlphaFoldDB" id="A0A4Z1HZE6"/>
<evidence type="ECO:0000256" key="3">
    <source>
        <dbReference type="ARBA" id="ARBA00023128"/>
    </source>
</evidence>
<dbReference type="EMBL" id="PQXJ01000267">
    <property type="protein sequence ID" value="TGO54466.1"/>
    <property type="molecule type" value="Genomic_DNA"/>
</dbReference>
<comment type="caution">
    <text evidence="6">The sequence shown here is derived from an EMBL/GenBank/DDBJ whole genome shotgun (WGS) entry which is preliminary data.</text>
</comment>